<sequence>MDLLIFNNLFITYIHYELSKKVFEI</sequence>
<reference evidence="1" key="1">
    <citation type="submission" date="2011-10" db="EMBL/GenBank/DDBJ databases">
        <title>Provirophages and transpovirons: unique mobilome of giant viruses.</title>
        <authorList>
            <person name="Desnues C."/>
            <person name="LaScola B."/>
            <person name="Yutin N."/>
            <person name="Fournous G."/>
            <person name="Koonin E."/>
            <person name="Raoult D."/>
        </authorList>
    </citation>
    <scope>NUCLEOTIDE SEQUENCE</scope>
    <source>
        <strain evidence="1">Mv13-mv</strain>
    </source>
</reference>
<protein>
    <submittedName>
        <fullName evidence="1">Uncharacterized protein</fullName>
    </submittedName>
</protein>
<name>H2EF44_9VIRU</name>
<gene>
    <name evidence="1" type="ORF">mv_L907</name>
</gene>
<organism evidence="1">
    <name type="scientific">Moumouvirus sp. 'Monve'</name>
    <dbReference type="NCBI Taxonomy" id="1128131"/>
    <lineage>
        <taxon>Viruses</taxon>
        <taxon>Varidnaviria</taxon>
        <taxon>Bamfordvirae</taxon>
        <taxon>Nucleocytoviricota</taxon>
        <taxon>Megaviricetes</taxon>
        <taxon>Imitervirales</taxon>
        <taxon>Mimiviridae</taxon>
        <taxon>Megamimivirinae</taxon>
        <taxon>Moumouvirus</taxon>
    </lineage>
</organism>
<proteinExistence type="predicted"/>
<accession>H2EF44</accession>
<dbReference type="EMBL" id="JN885999">
    <property type="protein sequence ID" value="AEX63109.1"/>
    <property type="molecule type" value="Genomic_DNA"/>
</dbReference>
<evidence type="ECO:0000313" key="1">
    <source>
        <dbReference type="EMBL" id="AEX63109.1"/>
    </source>
</evidence>